<name>A0A2S6NAZ4_9HYPH</name>
<evidence type="ECO:0000313" key="1">
    <source>
        <dbReference type="EMBL" id="PPQ31779.1"/>
    </source>
</evidence>
<organism evidence="1 2">
    <name type="scientific">Rhodoblastus sphagnicola</name>
    <dbReference type="NCBI Taxonomy" id="333368"/>
    <lineage>
        <taxon>Bacteria</taxon>
        <taxon>Pseudomonadati</taxon>
        <taxon>Pseudomonadota</taxon>
        <taxon>Alphaproteobacteria</taxon>
        <taxon>Hyphomicrobiales</taxon>
        <taxon>Rhodoblastaceae</taxon>
        <taxon>Rhodoblastus</taxon>
    </lineage>
</organism>
<protein>
    <submittedName>
        <fullName evidence="1">Uncharacterized protein</fullName>
    </submittedName>
</protein>
<comment type="caution">
    <text evidence="1">The sequence shown here is derived from an EMBL/GenBank/DDBJ whole genome shotgun (WGS) entry which is preliminary data.</text>
</comment>
<evidence type="ECO:0000313" key="2">
    <source>
        <dbReference type="Proteomes" id="UP000239089"/>
    </source>
</evidence>
<dbReference type="AlphaFoldDB" id="A0A2S6NAZ4"/>
<dbReference type="EMBL" id="NHSJ01000050">
    <property type="protein sequence ID" value="PPQ31779.1"/>
    <property type="molecule type" value="Genomic_DNA"/>
</dbReference>
<accession>A0A2S6NAZ4</accession>
<gene>
    <name evidence="1" type="ORF">CCR94_08055</name>
</gene>
<reference evidence="1 2" key="1">
    <citation type="journal article" date="2018" name="Arch. Microbiol.">
        <title>New insights into the metabolic potential of the phototrophic purple bacterium Rhodopila globiformis DSM 161(T) from its draft genome sequence and evidence for a vanadium-dependent nitrogenase.</title>
        <authorList>
            <person name="Imhoff J.F."/>
            <person name="Rahn T."/>
            <person name="Kunzel S."/>
            <person name="Neulinger S.C."/>
        </authorList>
    </citation>
    <scope>NUCLEOTIDE SEQUENCE [LARGE SCALE GENOMIC DNA]</scope>
    <source>
        <strain evidence="1 2">DSM 16996</strain>
    </source>
</reference>
<proteinExistence type="predicted"/>
<dbReference type="Proteomes" id="UP000239089">
    <property type="component" value="Unassembled WGS sequence"/>
</dbReference>
<sequence length="215" mass="22551">MNDPAQVVFLLAGANDGNRGAINGIRRGHRPDRRERRALYGVEQNPFRNGNDGFVLQAQGYAGSGAQVTLSHPIQSPIAVTFSAGQSHRAICRAKVSAGPNGHLHGAESIAVKYYDQTTVAFAPPGLASSAYTLWSARHGESSFEFSDVNIASEAPGVTSTSLGNVLTPDELTPTTSAGNAGTITSQLAFYVTYAAGDPVSATIRLQSCRAMQVS</sequence>
<keyword evidence="2" id="KW-1185">Reference proteome</keyword>